<dbReference type="Proteomes" id="UP000190848">
    <property type="component" value="Chromosome"/>
</dbReference>
<dbReference type="Pfam" id="PF08922">
    <property type="entry name" value="DUF1905"/>
    <property type="match status" value="1"/>
</dbReference>
<sequence>MADKINFDAIILQHQGMNAAYVEFPFSTEELFGKKGQVKIKAVFDDKIEYRGSLTKMKSPCHILGLTQEVRKNLNKTFGDRVSVILWEDKEERIVEIPEDIVELFNKHPRVKELYDAMSYTHRKEYMRWITDAKKPETRENRKSKLIDMIISGKKGI</sequence>
<dbReference type="Pfam" id="PF13376">
    <property type="entry name" value="OmdA"/>
    <property type="match status" value="1"/>
</dbReference>
<organism evidence="1 2">
    <name type="scientific">Elizabethkingia anophelis</name>
    <dbReference type="NCBI Taxonomy" id="1117645"/>
    <lineage>
        <taxon>Bacteria</taxon>
        <taxon>Pseudomonadati</taxon>
        <taxon>Bacteroidota</taxon>
        <taxon>Flavobacteriia</taxon>
        <taxon>Flavobacteriales</taxon>
        <taxon>Weeksellaceae</taxon>
        <taxon>Elizabethkingia</taxon>
    </lineage>
</organism>
<proteinExistence type="predicted"/>
<protein>
    <recommendedName>
        <fullName evidence="3">DUF1905 domain-containing protein</fullName>
    </recommendedName>
</protein>
<dbReference type="RefSeq" id="WP_034845922.1">
    <property type="nucleotide sequence ID" value="NZ_CP016374.1"/>
</dbReference>
<dbReference type="InterPro" id="IPR037079">
    <property type="entry name" value="AF2212/PG0164-like_sf"/>
</dbReference>
<dbReference type="Gene3D" id="2.40.30.100">
    <property type="entry name" value="AF2212/PG0164-like"/>
    <property type="match status" value="1"/>
</dbReference>
<reference evidence="1 2" key="1">
    <citation type="submission" date="2016-07" db="EMBL/GenBank/DDBJ databases">
        <title>Revisiting the taxonomy of the Elizabethkingia Genus using Whole-Genome Sequencing, Optical Mapping, and MALDI-TOF, along with proposal of three novel Elizabethkingia species: Elizabethkingia bruuniana sp. nov., Elizabethkingia ursingii sp. nov., and Elizabethkingia occulta sp. nov.</title>
        <authorList>
            <person name="Nicholson A.C."/>
        </authorList>
    </citation>
    <scope>NUCLEOTIDE SEQUENCE [LARGE SCALE GENOMIC DNA]</scope>
    <source>
        <strain evidence="1 2">F3201</strain>
    </source>
</reference>
<evidence type="ECO:0000313" key="1">
    <source>
        <dbReference type="EMBL" id="AQX03526.1"/>
    </source>
</evidence>
<accession>A0AAU8VKK1</accession>
<dbReference type="AlphaFoldDB" id="A0AAU8VKK1"/>
<evidence type="ECO:0000313" key="2">
    <source>
        <dbReference type="Proteomes" id="UP000190848"/>
    </source>
</evidence>
<gene>
    <name evidence="1" type="ORF">BBD32_07015</name>
</gene>
<dbReference type="EMBL" id="CP016374">
    <property type="protein sequence ID" value="AQX03526.1"/>
    <property type="molecule type" value="Genomic_DNA"/>
</dbReference>
<dbReference type="InterPro" id="IPR015018">
    <property type="entry name" value="DUF1905"/>
</dbReference>
<dbReference type="SUPFAM" id="SSF141694">
    <property type="entry name" value="AF2212/PG0164-like"/>
    <property type="match status" value="1"/>
</dbReference>
<name>A0AAU8VKK1_9FLAO</name>
<evidence type="ECO:0008006" key="3">
    <source>
        <dbReference type="Google" id="ProtNLM"/>
    </source>
</evidence>